<proteinExistence type="predicted"/>
<dbReference type="Pfam" id="PF00561">
    <property type="entry name" value="Abhydrolase_1"/>
    <property type="match status" value="1"/>
</dbReference>
<reference evidence="3" key="1">
    <citation type="journal article" date="2019" name="Int. J. Syst. Evol. Microbiol.">
        <title>The Global Catalogue of Microorganisms (GCM) 10K type strain sequencing project: providing services to taxonomists for standard genome sequencing and annotation.</title>
        <authorList>
            <consortium name="The Broad Institute Genomics Platform"/>
            <consortium name="The Broad Institute Genome Sequencing Center for Infectious Disease"/>
            <person name="Wu L."/>
            <person name="Ma J."/>
        </authorList>
    </citation>
    <scope>NUCLEOTIDE SEQUENCE [LARGE SCALE GENOMIC DNA]</scope>
    <source>
        <strain evidence="3">CCUG 56029</strain>
    </source>
</reference>
<evidence type="ECO:0000313" key="3">
    <source>
        <dbReference type="Proteomes" id="UP001595998"/>
    </source>
</evidence>
<dbReference type="InterPro" id="IPR000073">
    <property type="entry name" value="AB_hydrolase_1"/>
</dbReference>
<dbReference type="GO" id="GO:0016787">
    <property type="term" value="F:hydrolase activity"/>
    <property type="evidence" value="ECO:0007669"/>
    <property type="project" value="UniProtKB-KW"/>
</dbReference>
<dbReference type="InterPro" id="IPR029058">
    <property type="entry name" value="AB_hydrolase_fold"/>
</dbReference>
<dbReference type="RefSeq" id="WP_380040674.1">
    <property type="nucleotide sequence ID" value="NZ_JBHSEH010000020.1"/>
</dbReference>
<evidence type="ECO:0000259" key="1">
    <source>
        <dbReference type="Pfam" id="PF00561"/>
    </source>
</evidence>
<name>A0ABV8XNZ3_9DEIO</name>
<comment type="caution">
    <text evidence="2">The sequence shown here is derived from an EMBL/GenBank/DDBJ whole genome shotgun (WGS) entry which is preliminary data.</text>
</comment>
<evidence type="ECO:0000313" key="2">
    <source>
        <dbReference type="EMBL" id="MFC4427314.1"/>
    </source>
</evidence>
<dbReference type="PANTHER" id="PTHR43798">
    <property type="entry name" value="MONOACYLGLYCEROL LIPASE"/>
    <property type="match status" value="1"/>
</dbReference>
<dbReference type="InterPro" id="IPR050266">
    <property type="entry name" value="AB_hydrolase_sf"/>
</dbReference>
<accession>A0ABV8XNZ3</accession>
<organism evidence="2 3">
    <name type="scientific">Deinococcus navajonensis</name>
    <dbReference type="NCBI Taxonomy" id="309884"/>
    <lineage>
        <taxon>Bacteria</taxon>
        <taxon>Thermotogati</taxon>
        <taxon>Deinococcota</taxon>
        <taxon>Deinococci</taxon>
        <taxon>Deinococcales</taxon>
        <taxon>Deinococcaceae</taxon>
        <taxon>Deinococcus</taxon>
    </lineage>
</organism>
<sequence>MSPPLPLVLLHGALESSRALAPLATALGTSAAVLPLDLQGHGGQPVPEVLRPRAMADAVLKELDRRGIERTCMFGYSLGGYVALLLAQTHPDRVAGVFAHATKIAWTPEVASREARGLNPERILEKAPAFAAALEQAHAPQDWRRLTERVAELLSALGEHPEVTDALLSALTVPVQLSVGDQDRLVSFEETVTAYRALARGRLLVMPGVPHPFGPGVQARLAPEIHAFLKATEAAN</sequence>
<dbReference type="EMBL" id="JBHSEH010000020">
    <property type="protein sequence ID" value="MFC4427314.1"/>
    <property type="molecule type" value="Genomic_DNA"/>
</dbReference>
<keyword evidence="2" id="KW-0378">Hydrolase</keyword>
<feature type="domain" description="AB hydrolase-1" evidence="1">
    <location>
        <begin position="6"/>
        <end position="163"/>
    </location>
</feature>
<dbReference type="PANTHER" id="PTHR43798:SF33">
    <property type="entry name" value="HYDROLASE, PUTATIVE (AFU_ORTHOLOGUE AFUA_2G14860)-RELATED"/>
    <property type="match status" value="1"/>
</dbReference>
<gene>
    <name evidence="2" type="ORF">ACFOZ9_13945</name>
</gene>
<dbReference type="SUPFAM" id="SSF53474">
    <property type="entry name" value="alpha/beta-Hydrolases"/>
    <property type="match status" value="1"/>
</dbReference>
<dbReference type="Proteomes" id="UP001595998">
    <property type="component" value="Unassembled WGS sequence"/>
</dbReference>
<keyword evidence="3" id="KW-1185">Reference proteome</keyword>
<dbReference type="Gene3D" id="3.40.50.1820">
    <property type="entry name" value="alpha/beta hydrolase"/>
    <property type="match status" value="1"/>
</dbReference>
<protein>
    <submittedName>
        <fullName evidence="2">Alpha/beta fold hydrolase</fullName>
    </submittedName>
</protein>